<keyword evidence="3" id="KW-0614">Plasmid</keyword>
<accession>A0A193GNE2</accession>
<evidence type="ECO:0000313" key="3">
    <source>
        <dbReference type="EMBL" id="ANN80889.1"/>
    </source>
</evidence>
<reference evidence="3 4" key="1">
    <citation type="submission" date="2016-06" db="EMBL/GenBank/DDBJ databases">
        <title>Complete genome sequences of Bordetella bronchialis and Bordetella flabilis.</title>
        <authorList>
            <person name="LiPuma J.J."/>
            <person name="Spilker T."/>
        </authorList>
    </citation>
    <scope>NUCLEOTIDE SEQUENCE [LARGE SCALE GENOMIC DNA]</scope>
    <source>
        <strain evidence="3 4">AU10664</strain>
        <plasmid evidence="3 4">unnamed1</plasmid>
    </source>
</reference>
<feature type="region of interest" description="Disordered" evidence="1">
    <location>
        <begin position="362"/>
        <end position="382"/>
    </location>
</feature>
<dbReference type="RefSeq" id="WP_066665945.1">
    <property type="nucleotide sequence ID" value="NZ_CBCSCL010000020.1"/>
</dbReference>
<name>A0A193GNE2_9BORD</name>
<dbReference type="AlphaFoldDB" id="A0A193GNE2"/>
<evidence type="ECO:0000313" key="4">
    <source>
        <dbReference type="Proteomes" id="UP000091926"/>
    </source>
</evidence>
<feature type="chain" id="PRO_5008259149" evidence="2">
    <location>
        <begin position="25"/>
        <end position="382"/>
    </location>
</feature>
<geneLocation type="plasmid" evidence="3 4">
    <name>unnamed1</name>
</geneLocation>
<dbReference type="Proteomes" id="UP000091926">
    <property type="component" value="Plasmid unnamed1"/>
</dbReference>
<gene>
    <name evidence="3" type="ORF">BAU07_26585</name>
</gene>
<dbReference type="OrthoDB" id="6670762at2"/>
<organism evidence="3 4">
    <name type="scientific">Bordetella flabilis</name>
    <dbReference type="NCBI Taxonomy" id="463014"/>
    <lineage>
        <taxon>Bacteria</taxon>
        <taxon>Pseudomonadati</taxon>
        <taxon>Pseudomonadota</taxon>
        <taxon>Betaproteobacteria</taxon>
        <taxon>Burkholderiales</taxon>
        <taxon>Alcaligenaceae</taxon>
        <taxon>Bordetella</taxon>
    </lineage>
</organism>
<protein>
    <submittedName>
        <fullName evidence="3">Uncharacterized protein</fullName>
    </submittedName>
</protein>
<dbReference type="EMBL" id="CP016173">
    <property type="protein sequence ID" value="ANN80889.1"/>
    <property type="molecule type" value="Genomic_DNA"/>
</dbReference>
<proteinExistence type="predicted"/>
<feature type="compositionally biased region" description="Basic and acidic residues" evidence="1">
    <location>
        <begin position="366"/>
        <end position="382"/>
    </location>
</feature>
<evidence type="ECO:0000256" key="2">
    <source>
        <dbReference type="SAM" id="SignalP"/>
    </source>
</evidence>
<dbReference type="KEGG" id="bfz:BAU07_26585"/>
<keyword evidence="2" id="KW-0732">Signal</keyword>
<keyword evidence="4" id="KW-1185">Reference proteome</keyword>
<evidence type="ECO:0000256" key="1">
    <source>
        <dbReference type="SAM" id="MobiDB-lite"/>
    </source>
</evidence>
<sequence length="382" mass="40166">MMIRKASRWILICALCTSAQGAHAAIYGGGPAETWTIQEIAKETSEVSGNIASFGASFATQMQNKFEQIISAISVATSQEALSASVVADGTREAARQLVNAVRAQRLSDQTAKAYLAFNPATGQGYDPCGTMAKNKTLVQAFSGAADAAKAKLASLDVAPGRVFSSGSGVSPAVARLADHQKNFCTPDEAKAGLCSVSELPGGDLNAALLFEPASPDTLKAKARQAYIQNVVGEPIAIPETVKKAGDVAKEPLTVAVARESAMKSIPAYSLAMIDAANTQSPEYGGKSPNEVLALRVNQYFGGSEAKEWSGSMARQSTRGLLVEHAKMAGLQAWVRQRQYEQGERIEANLAALLVLAADRSAQDPVAEHELARKGAVRGEVK</sequence>
<feature type="signal peptide" evidence="2">
    <location>
        <begin position="1"/>
        <end position="24"/>
    </location>
</feature>